<accession>A0A0A9BRB5</accession>
<dbReference type="AlphaFoldDB" id="A0A0A9BRB5"/>
<organism evidence="1">
    <name type="scientific">Arundo donax</name>
    <name type="common">Giant reed</name>
    <name type="synonym">Donax arundinaceus</name>
    <dbReference type="NCBI Taxonomy" id="35708"/>
    <lineage>
        <taxon>Eukaryota</taxon>
        <taxon>Viridiplantae</taxon>
        <taxon>Streptophyta</taxon>
        <taxon>Embryophyta</taxon>
        <taxon>Tracheophyta</taxon>
        <taxon>Spermatophyta</taxon>
        <taxon>Magnoliopsida</taxon>
        <taxon>Liliopsida</taxon>
        <taxon>Poales</taxon>
        <taxon>Poaceae</taxon>
        <taxon>PACMAD clade</taxon>
        <taxon>Arundinoideae</taxon>
        <taxon>Arundineae</taxon>
        <taxon>Arundo</taxon>
    </lineage>
</organism>
<reference evidence="1" key="1">
    <citation type="submission" date="2014-09" db="EMBL/GenBank/DDBJ databases">
        <authorList>
            <person name="Magalhaes I.L.F."/>
            <person name="Oliveira U."/>
            <person name="Santos F.R."/>
            <person name="Vidigal T.H.D.A."/>
            <person name="Brescovit A.D."/>
            <person name="Santos A.J."/>
        </authorList>
    </citation>
    <scope>NUCLEOTIDE SEQUENCE</scope>
    <source>
        <tissue evidence="1">Shoot tissue taken approximately 20 cm above the soil surface</tissue>
    </source>
</reference>
<proteinExistence type="predicted"/>
<evidence type="ECO:0000313" key="1">
    <source>
        <dbReference type="EMBL" id="JAD66544.1"/>
    </source>
</evidence>
<reference evidence="1" key="2">
    <citation type="journal article" date="2015" name="Data Brief">
        <title>Shoot transcriptome of the giant reed, Arundo donax.</title>
        <authorList>
            <person name="Barrero R.A."/>
            <person name="Guerrero F.D."/>
            <person name="Moolhuijzen P."/>
            <person name="Goolsby J.A."/>
            <person name="Tidwell J."/>
            <person name="Bellgard S.E."/>
            <person name="Bellgard M.I."/>
        </authorList>
    </citation>
    <scope>NUCLEOTIDE SEQUENCE</scope>
    <source>
        <tissue evidence="1">Shoot tissue taken approximately 20 cm above the soil surface</tissue>
    </source>
</reference>
<dbReference type="EMBL" id="GBRH01231351">
    <property type="protein sequence ID" value="JAD66544.1"/>
    <property type="molecule type" value="Transcribed_RNA"/>
</dbReference>
<name>A0A0A9BRB5_ARUDO</name>
<protein>
    <submittedName>
        <fullName evidence="1">Uncharacterized protein</fullName>
    </submittedName>
</protein>
<sequence length="37" mass="4177">MCRRVYHRKVGDFLSHLGSIPIGSTTRPTRLPPSIRA</sequence>